<name>A0AAE8YMU6_9CAUD</name>
<sequence>MKVLVTAKVSDDMRQQMLEIVLDGVTKFSVHSDEQYPEDNRLSDNFEDCYDIPALLLKAYEAGKRGEDFTVEYVREEEF</sequence>
<evidence type="ECO:0000313" key="1">
    <source>
        <dbReference type="EMBL" id="UGO46244.1"/>
    </source>
</evidence>
<evidence type="ECO:0000313" key="2">
    <source>
        <dbReference type="Proteomes" id="UP000827751"/>
    </source>
</evidence>
<organism evidence="1 2">
    <name type="scientific">Bacillus phage vB_BanS_Chewbecca</name>
    <dbReference type="NCBI Taxonomy" id="2894786"/>
    <lineage>
        <taxon>Viruses</taxon>
        <taxon>Duplodnaviria</taxon>
        <taxon>Heunggongvirae</taxon>
        <taxon>Uroviricota</taxon>
        <taxon>Caudoviricetes</taxon>
        <taxon>Joanripponvirinae</taxon>
        <taxon>Tsamsavirus</taxon>
        <taxon>Tsamsavirus chewbecca</taxon>
    </lineage>
</organism>
<protein>
    <submittedName>
        <fullName evidence="1">Uncharacterized protein</fullName>
    </submittedName>
</protein>
<dbReference type="Proteomes" id="UP000827751">
    <property type="component" value="Segment"/>
</dbReference>
<keyword evidence="2" id="KW-1185">Reference proteome</keyword>
<proteinExistence type="predicted"/>
<gene>
    <name evidence="1" type="ORF">CHEWBECCA_161</name>
</gene>
<reference evidence="1 2" key="1">
    <citation type="submission" date="2021-10" db="EMBL/GenBank/DDBJ databases">
        <authorList>
            <person name="Lavering E.D."/>
            <person name="James R."/>
            <person name="Fairhom J.D."/>
            <person name="Ogilvie B.H."/>
            <person name="Thurgood T.L."/>
            <person name="Robison R.A."/>
            <person name="Grose J.H."/>
        </authorList>
    </citation>
    <scope>NUCLEOTIDE SEQUENCE [LARGE SCALE GENOMIC DNA]</scope>
</reference>
<dbReference type="EMBL" id="OK499972">
    <property type="protein sequence ID" value="UGO46244.1"/>
    <property type="molecule type" value="Genomic_DNA"/>
</dbReference>
<accession>A0AAE8YMU6</accession>